<keyword evidence="1" id="KW-0812">Transmembrane</keyword>
<accession>A0AAP2RAC6</accession>
<keyword evidence="1" id="KW-0472">Membrane</keyword>
<reference evidence="2 3" key="1">
    <citation type="submission" date="2017-11" db="EMBL/GenBank/DDBJ databases">
        <title>Isolation and Characterization of Family Methanocellaceae Species from Potential Methane Hydrate Area Offshore Southwestern Taiwan.</title>
        <authorList>
            <person name="Zhang W.-L."/>
            <person name="Chen W.-C."/>
            <person name="Lai M.-C."/>
            <person name="Chen S.-C."/>
        </authorList>
    </citation>
    <scope>NUCLEOTIDE SEQUENCE [LARGE SCALE GENOMIC DNA]</scope>
    <source>
        <strain evidence="2 3">CWC-04</strain>
    </source>
</reference>
<keyword evidence="1" id="KW-1133">Transmembrane helix</keyword>
<feature type="transmembrane region" description="Helical" evidence="1">
    <location>
        <begin position="38"/>
        <end position="68"/>
    </location>
</feature>
<protein>
    <recommendedName>
        <fullName evidence="4">TM2 domain-containing protein</fullName>
    </recommendedName>
</protein>
<proteinExistence type="predicted"/>
<comment type="caution">
    <text evidence="2">The sequence shown here is derived from an EMBL/GenBank/DDBJ whole genome shotgun (WGS) entry which is preliminary data.</text>
</comment>
<dbReference type="EMBL" id="PGCK01000001">
    <property type="protein sequence ID" value="MCD1293663.1"/>
    <property type="molecule type" value="Genomic_DNA"/>
</dbReference>
<sequence length="86" mass="9610">MAKASCAPTSRREPILALVLSFLLPGLGQIYNGDTNRGILFVIGTLMAWLLTSVCIGIFIFLGLWVYAMYDAYLTAEKINRGIRYY</sequence>
<evidence type="ECO:0000256" key="1">
    <source>
        <dbReference type="SAM" id="Phobius"/>
    </source>
</evidence>
<gene>
    <name evidence="2" type="ORF">CUJ83_01470</name>
</gene>
<dbReference type="AlphaFoldDB" id="A0AAP2RAC6"/>
<name>A0AAP2RAC6_9EURY</name>
<dbReference type="Proteomes" id="UP001320159">
    <property type="component" value="Unassembled WGS sequence"/>
</dbReference>
<organism evidence="2 3">
    <name type="scientific">Methanooceanicella nereidis</name>
    <dbReference type="NCBI Taxonomy" id="2052831"/>
    <lineage>
        <taxon>Archaea</taxon>
        <taxon>Methanobacteriati</taxon>
        <taxon>Methanobacteriota</taxon>
        <taxon>Stenosarchaea group</taxon>
        <taxon>Methanomicrobia</taxon>
        <taxon>Methanocellales</taxon>
        <taxon>Methanocellaceae</taxon>
        <taxon>Methanooceanicella</taxon>
    </lineage>
</organism>
<keyword evidence="3" id="KW-1185">Reference proteome</keyword>
<evidence type="ECO:0000313" key="3">
    <source>
        <dbReference type="Proteomes" id="UP001320159"/>
    </source>
</evidence>
<evidence type="ECO:0008006" key="4">
    <source>
        <dbReference type="Google" id="ProtNLM"/>
    </source>
</evidence>
<evidence type="ECO:0000313" key="2">
    <source>
        <dbReference type="EMBL" id="MCD1293663.1"/>
    </source>
</evidence>